<keyword evidence="1" id="KW-0156">Chromatin regulator</keyword>
<feature type="compositionally biased region" description="Polar residues" evidence="2">
    <location>
        <begin position="1495"/>
        <end position="1507"/>
    </location>
</feature>
<feature type="compositionally biased region" description="Low complexity" evidence="2">
    <location>
        <begin position="1623"/>
        <end position="1650"/>
    </location>
</feature>
<feature type="compositionally biased region" description="Polar residues" evidence="2">
    <location>
        <begin position="141"/>
        <end position="154"/>
    </location>
</feature>
<name>A0A218VS95_PUNGR</name>
<feature type="compositionally biased region" description="Basic and acidic residues" evidence="2">
    <location>
        <begin position="978"/>
        <end position="991"/>
    </location>
</feature>
<feature type="compositionally biased region" description="Low complexity" evidence="2">
    <location>
        <begin position="1550"/>
        <end position="1560"/>
    </location>
</feature>
<organism evidence="5 6">
    <name type="scientific">Punica granatum</name>
    <name type="common">Pomegranate</name>
    <dbReference type="NCBI Taxonomy" id="22663"/>
    <lineage>
        <taxon>Eukaryota</taxon>
        <taxon>Viridiplantae</taxon>
        <taxon>Streptophyta</taxon>
        <taxon>Embryophyta</taxon>
        <taxon>Tracheophyta</taxon>
        <taxon>Spermatophyta</taxon>
        <taxon>Magnoliopsida</taxon>
        <taxon>eudicotyledons</taxon>
        <taxon>Gunneridae</taxon>
        <taxon>Pentapetalae</taxon>
        <taxon>rosids</taxon>
        <taxon>malvids</taxon>
        <taxon>Myrtales</taxon>
        <taxon>Lythraceae</taxon>
        <taxon>Punica</taxon>
    </lineage>
</organism>
<feature type="region of interest" description="Disordered" evidence="2">
    <location>
        <begin position="1128"/>
        <end position="1151"/>
    </location>
</feature>
<gene>
    <name evidence="5" type="ORF">CDL15_Pgr020076</name>
</gene>
<feature type="compositionally biased region" description="Basic and acidic residues" evidence="2">
    <location>
        <begin position="268"/>
        <end position="282"/>
    </location>
</feature>
<dbReference type="PANTHER" id="PTHR46774:SF3">
    <property type="entry name" value="CHROMATIN MODIFICATION-RELATED PROTEIN EAF1 A-RELATED"/>
    <property type="match status" value="1"/>
</dbReference>
<dbReference type="SMART" id="SM00717">
    <property type="entry name" value="SANT"/>
    <property type="match status" value="1"/>
</dbReference>
<proteinExistence type="predicted"/>
<evidence type="ECO:0000313" key="6">
    <source>
        <dbReference type="Proteomes" id="UP000197138"/>
    </source>
</evidence>
<feature type="domain" description="Myb-like" evidence="3">
    <location>
        <begin position="1072"/>
        <end position="1124"/>
    </location>
</feature>
<dbReference type="InterPro" id="IPR014012">
    <property type="entry name" value="HSA_dom"/>
</dbReference>
<feature type="compositionally biased region" description="Polar residues" evidence="2">
    <location>
        <begin position="896"/>
        <end position="910"/>
    </location>
</feature>
<reference evidence="6" key="1">
    <citation type="journal article" date="2017" name="Plant J.">
        <title>The pomegranate (Punica granatum L.) genome and the genomics of punicalagin biosynthesis.</title>
        <authorList>
            <person name="Qin G."/>
            <person name="Xu C."/>
            <person name="Ming R."/>
            <person name="Tang H."/>
            <person name="Guyot R."/>
            <person name="Kramer E.M."/>
            <person name="Hu Y."/>
            <person name="Yi X."/>
            <person name="Qi Y."/>
            <person name="Xu X."/>
            <person name="Gao Z."/>
            <person name="Pan H."/>
            <person name="Jian J."/>
            <person name="Tian Y."/>
            <person name="Yue Z."/>
            <person name="Xu Y."/>
        </authorList>
    </citation>
    <scope>NUCLEOTIDE SEQUENCE [LARGE SCALE GENOMIC DNA]</scope>
    <source>
        <strain evidence="6">cv. Dabenzi</strain>
    </source>
</reference>
<feature type="region of interest" description="Disordered" evidence="2">
    <location>
        <begin position="887"/>
        <end position="925"/>
    </location>
</feature>
<protein>
    <recommendedName>
        <fullName evidence="7">Chromatin modification-related protein EAF1 B-like</fullName>
    </recommendedName>
</protein>
<feature type="compositionally biased region" description="Low complexity" evidence="2">
    <location>
        <begin position="1129"/>
        <end position="1143"/>
    </location>
</feature>
<feature type="compositionally biased region" description="Low complexity" evidence="2">
    <location>
        <begin position="1946"/>
        <end position="1982"/>
    </location>
</feature>
<dbReference type="PROSITE" id="PS51204">
    <property type="entry name" value="HSA"/>
    <property type="match status" value="1"/>
</dbReference>
<feature type="region of interest" description="Disordered" evidence="2">
    <location>
        <begin position="1538"/>
        <end position="1650"/>
    </location>
</feature>
<feature type="compositionally biased region" description="Polar residues" evidence="2">
    <location>
        <begin position="1604"/>
        <end position="1617"/>
    </location>
</feature>
<feature type="compositionally biased region" description="Low complexity" evidence="2">
    <location>
        <begin position="100"/>
        <end position="112"/>
    </location>
</feature>
<feature type="compositionally biased region" description="Polar residues" evidence="2">
    <location>
        <begin position="1759"/>
        <end position="1774"/>
    </location>
</feature>
<feature type="region of interest" description="Disordered" evidence="2">
    <location>
        <begin position="349"/>
        <end position="369"/>
    </location>
</feature>
<feature type="region of interest" description="Disordered" evidence="2">
    <location>
        <begin position="1289"/>
        <end position="1317"/>
    </location>
</feature>
<feature type="compositionally biased region" description="Polar residues" evidence="2">
    <location>
        <begin position="1734"/>
        <end position="1752"/>
    </location>
</feature>
<feature type="compositionally biased region" description="Polar residues" evidence="2">
    <location>
        <begin position="1561"/>
        <end position="1595"/>
    </location>
</feature>
<feature type="compositionally biased region" description="Basic and acidic residues" evidence="2">
    <location>
        <begin position="351"/>
        <end position="360"/>
    </location>
</feature>
<feature type="compositionally biased region" description="Polar residues" evidence="2">
    <location>
        <begin position="1795"/>
        <end position="1804"/>
    </location>
</feature>
<feature type="region of interest" description="Disordered" evidence="2">
    <location>
        <begin position="1857"/>
        <end position="1995"/>
    </location>
</feature>
<dbReference type="InterPro" id="IPR001005">
    <property type="entry name" value="SANT/Myb"/>
</dbReference>
<dbReference type="CDD" id="cd00167">
    <property type="entry name" value="SANT"/>
    <property type="match status" value="1"/>
</dbReference>
<feature type="region of interest" description="Disordered" evidence="2">
    <location>
        <begin position="947"/>
        <end position="1010"/>
    </location>
</feature>
<evidence type="ECO:0000256" key="1">
    <source>
        <dbReference type="ARBA" id="ARBA00022853"/>
    </source>
</evidence>
<evidence type="ECO:0000259" key="3">
    <source>
        <dbReference type="PROSITE" id="PS50090"/>
    </source>
</evidence>
<dbReference type="PANTHER" id="PTHR46774">
    <property type="entry name" value="CHROMATIN MODIFICATION-RELATED PROTEIN EAF1 A-RELATED"/>
    <property type="match status" value="1"/>
</dbReference>
<feature type="compositionally biased region" description="Polar residues" evidence="2">
    <location>
        <begin position="1892"/>
        <end position="1907"/>
    </location>
</feature>
<dbReference type="SMART" id="SM00573">
    <property type="entry name" value="HSA"/>
    <property type="match status" value="1"/>
</dbReference>
<feature type="region of interest" description="Disordered" evidence="2">
    <location>
        <begin position="91"/>
        <end position="227"/>
    </location>
</feature>
<dbReference type="PROSITE" id="PS50090">
    <property type="entry name" value="MYB_LIKE"/>
    <property type="match status" value="1"/>
</dbReference>
<dbReference type="GO" id="GO:0006325">
    <property type="term" value="P:chromatin organization"/>
    <property type="evidence" value="ECO:0007669"/>
    <property type="project" value="UniProtKB-KW"/>
</dbReference>
<feature type="region of interest" description="Disordered" evidence="2">
    <location>
        <begin position="259"/>
        <end position="323"/>
    </location>
</feature>
<feature type="region of interest" description="Disordered" evidence="2">
    <location>
        <begin position="1662"/>
        <end position="1804"/>
    </location>
</feature>
<accession>A0A218VS95</accession>
<feature type="region of interest" description="Disordered" evidence="2">
    <location>
        <begin position="650"/>
        <end position="691"/>
    </location>
</feature>
<evidence type="ECO:0000256" key="2">
    <source>
        <dbReference type="SAM" id="MobiDB-lite"/>
    </source>
</evidence>
<feature type="region of interest" description="Disordered" evidence="2">
    <location>
        <begin position="444"/>
        <end position="487"/>
    </location>
</feature>
<feature type="compositionally biased region" description="Low complexity" evidence="2">
    <location>
        <begin position="1468"/>
        <end position="1488"/>
    </location>
</feature>
<dbReference type="Proteomes" id="UP000197138">
    <property type="component" value="Unassembled WGS sequence"/>
</dbReference>
<dbReference type="Pfam" id="PF07529">
    <property type="entry name" value="HSA"/>
    <property type="match status" value="1"/>
</dbReference>
<dbReference type="InterPro" id="IPR044798">
    <property type="entry name" value="EAF1A/B"/>
</dbReference>
<dbReference type="Gene3D" id="1.10.10.60">
    <property type="entry name" value="Homeodomain-like"/>
    <property type="match status" value="1"/>
</dbReference>
<dbReference type="Pfam" id="PF13921">
    <property type="entry name" value="Myb_DNA-bind_6"/>
    <property type="match status" value="1"/>
</dbReference>
<feature type="domain" description="HSA" evidence="4">
    <location>
        <begin position="563"/>
        <end position="638"/>
    </location>
</feature>
<feature type="compositionally biased region" description="Polar residues" evidence="2">
    <location>
        <begin position="1455"/>
        <end position="1465"/>
    </location>
</feature>
<evidence type="ECO:0000259" key="4">
    <source>
        <dbReference type="PROSITE" id="PS51204"/>
    </source>
</evidence>
<evidence type="ECO:0000313" key="5">
    <source>
        <dbReference type="EMBL" id="OWM62782.1"/>
    </source>
</evidence>
<dbReference type="EMBL" id="MTKT01006319">
    <property type="protein sequence ID" value="OWM62782.1"/>
    <property type="molecule type" value="Genomic_DNA"/>
</dbReference>
<dbReference type="GO" id="GO:0035267">
    <property type="term" value="C:NuA4 histone acetyltransferase complex"/>
    <property type="evidence" value="ECO:0007669"/>
    <property type="project" value="InterPro"/>
</dbReference>
<feature type="region of interest" description="Disordered" evidence="2">
    <location>
        <begin position="1435"/>
        <end position="1507"/>
    </location>
</feature>
<evidence type="ECO:0008006" key="7">
    <source>
        <dbReference type="Google" id="ProtNLM"/>
    </source>
</evidence>
<sequence>MGGVVDGGVGIGIKTSPRRAAIEKAQAELRQEYDVREERRRELEFLEKGGNPLDFKFANVASLSVQSTSLANRHPEQFHSSEAKASFALAASPHGDSVESSGRPGPPSISGRKSTDNPVLFDGENELLDGEKNSLHLGKKNNITSSEQSSQMDGNRNAKELEDSANLRPYARRYRTRTNRDGARLGSADGVHNRGGHGSSLASRANIKDAKGSSTETNSQKEKPKLVGINGDMISRTATPESRLDGQIDGEQALVSISSLKQSGLPTDKLDISTKGSKDNNRHKQPSSNRKPPDLACQGPDLVPSGEGTVSVGNDDLPPLTKEKEIDTIGKLNGSSDFKGDVTTVGNEVQKSCEARDRKGSQSSIHPSIGMDAKKVSICNDAVKINSNGNSVVQPSESETNEKLAGDELIEQEDINKIVDSTIVASNENHSPQQIEAVNGAVCEGDEETNGRPDLQIKANDASGASEDEHGAQMGTENEREEKNMDCNSNLDRDNLCNSRPPVDLSSCEAPSTSLSGMECDAPPDRQTPGNNLSTVDKAYEDSVLEEARIIQAKHKRIAELSRQASRAEIPQRCHWNFVLEEMAWLANDFAQERIWKMTAAAQLCHRIASFSRYRCEEQSQRGKLKVVAHNLAKAVMQFWHSAEMLINGENSNPGLETRRSESEGAQMTNGDEVSDGKTEDPDMESSKTSMLQIPGRRTPIQAYAVQYLRDNNPHVYPSQVEAPKTPDIVSDVDMPEVSWDDHLTEESLFYTVPSGAMEAYRKSIEAYVTECERTGSNVQEEVGTSIFGTVADQGYQDNAYDEDEAETSAYYLPGTAEGSKSLKFAQKKRKNPKFYEQGADLPYGHYTPVTQPSTFVEKRPANLSVGPIPAKRMRTANASRQRVLSPLGTGAHSGIQAQAKTEVSSGDTNSFHDDQSSLHGGSRIQKGVEVESAGDFDKHMSYDYAETSTKPKKKKKTKHPDSTFEPGWQMGSTALGEQREQSKKRSEHFESNGTSGLYAQHNAKKPKTMKQSLDNTYDNIMSMNGSMPCPMGSQVSNMSNQNKMIRYIGGRDRSRKAKALKASSLHSGPGSPWSLFEDQALVVLVHDMGPNWELVSDAINSTLQFKCIFRKPKECKERHKFLMDKTAGDGADSAEDSGSSQSYPSTLPGIPKGSARQLFQRLQGPVEEDTLKEHFDKIIHITRQHHRRIQLKTENQDLKQIPVHNSHFVALSQVCPNNLNGVVLTPLDLIEATASGPDVLPLGYQGSHATNLAMPNQGGAVSSVLAASGVNSTLPVSSGFALGNNMSPSGSFNAPTRDGRYNAPKTSSSPGDEQHRMQPYNQMLSNRTIPQSNLSIPGAVPGSDRGVRVLPGGNGLGVNRTTVPMARPGFPGMASSPMLSSSAMLSSPMVGSQSTVNMHAGSGPTQGRAREVMHMARGGHNMEQQRQMPSQDLPMHVTQGNAQGVSPFNGISPAFSNQTTSPVQTYPGHSQQQQHQMSSPQPHAPNNPHHHPQLQGSNHSTGPQQQQMYLRLAKERQLQQQQQQRFLQQQQFSASNNLMSPVQSPPQLPMSSPLQNSPQIQSQPLTAASLPPLTQSSPMTPIASQQHPQKNQLPPHSHGLPRNPQTTVGGLNNQVGPKQRQRQAQQQQFQQSGRAHPQQRPQAQPHQQQAKYLKGIGRGNMFHQKAPVDPSHLNGLSVAPGSMGAEKEMMQQGQGLYPGVGINQVQPSKAPIPQAPHHSQLPSSPAAPHSAKQHPQQQVPSHSENSVSGQFSAGPPGHNTSSAPHQAVPSTLLNPHIGQLQPQPQPQPNQINQSHTVAQRMHPQNRQHMNYEQLQVKSQHDKAQAADQKLVNSAASQAGVGSAATTAVAGSVDSASKAARAASPPVHPQRKPSEAGIPSTSSQVGPIGSPTVPSSVRSEQLPSLTQGGIGQRHLAENLPHHGHGGGGAHGSLAKQSSGPLPPPSQQHYLPQSQEQREQPLPQQQSQQPQPQSQPPQNQHLQAAQGSLYIGPTNT</sequence>
<feature type="region of interest" description="Disordered" evidence="2">
    <location>
        <begin position="504"/>
        <end position="532"/>
    </location>
</feature>
<feature type="compositionally biased region" description="Basic and acidic residues" evidence="2">
    <location>
        <begin position="467"/>
        <end position="487"/>
    </location>
</feature>
<comment type="caution">
    <text evidence="5">The sequence shown here is derived from an EMBL/GenBank/DDBJ whole genome shotgun (WGS) entry which is preliminary data.</text>
</comment>